<proteinExistence type="predicted"/>
<reference evidence="2" key="1">
    <citation type="submission" date="2018-05" db="EMBL/GenBank/DDBJ databases">
        <title>Draft genome of Mucuna pruriens seed.</title>
        <authorList>
            <person name="Nnadi N.E."/>
            <person name="Vos R."/>
            <person name="Hasami M.H."/>
            <person name="Devisetty U.K."/>
            <person name="Aguiy J.C."/>
        </authorList>
    </citation>
    <scope>NUCLEOTIDE SEQUENCE [LARGE SCALE GENOMIC DNA]</scope>
    <source>
        <strain evidence="2">JCA_2017</strain>
    </source>
</reference>
<keyword evidence="3" id="KW-1185">Reference proteome</keyword>
<gene>
    <name evidence="2" type="ORF">CR513_21705</name>
</gene>
<evidence type="ECO:0000259" key="1">
    <source>
        <dbReference type="Pfam" id="PF24626"/>
    </source>
</evidence>
<dbReference type="AlphaFoldDB" id="A0A371GZ62"/>
<feature type="domain" description="Tf2-1-like SH3-like" evidence="1">
    <location>
        <begin position="44"/>
        <end position="77"/>
    </location>
</feature>
<evidence type="ECO:0000313" key="2">
    <source>
        <dbReference type="EMBL" id="RDX95736.1"/>
    </source>
</evidence>
<dbReference type="InterPro" id="IPR056924">
    <property type="entry name" value="SH3_Tf2-1"/>
</dbReference>
<dbReference type="OrthoDB" id="1741921at2759"/>
<evidence type="ECO:0000313" key="3">
    <source>
        <dbReference type="Proteomes" id="UP000257109"/>
    </source>
</evidence>
<protein>
    <recommendedName>
        <fullName evidence="1">Tf2-1-like SH3-like domain-containing protein</fullName>
    </recommendedName>
</protein>
<feature type="non-terminal residue" evidence="2">
    <location>
        <position position="1"/>
    </location>
</feature>
<dbReference type="Proteomes" id="UP000257109">
    <property type="component" value="Unassembled WGS sequence"/>
</dbReference>
<accession>A0A371GZ62</accession>
<dbReference type="Pfam" id="PF24626">
    <property type="entry name" value="SH3_Tf2-1"/>
    <property type="match status" value="1"/>
</dbReference>
<comment type="caution">
    <text evidence="2">The sequence shown here is derived from an EMBL/GenBank/DDBJ whole genome shotgun (WGS) entry which is preliminary data.</text>
</comment>
<sequence length="89" mass="10525">MVMLDERGRMFIERQGKRYAERANKDKEGRHFAEDDLVWRFSTLRKSKLLPRGLGPFQMHKRINDNAYVLDMPQEYGGMDGSNLRTNSF</sequence>
<name>A0A371GZ62_MUCPR</name>
<dbReference type="EMBL" id="QJKJ01004054">
    <property type="protein sequence ID" value="RDX95736.1"/>
    <property type="molecule type" value="Genomic_DNA"/>
</dbReference>
<organism evidence="2 3">
    <name type="scientific">Mucuna pruriens</name>
    <name type="common">Velvet bean</name>
    <name type="synonym">Dolichos pruriens</name>
    <dbReference type="NCBI Taxonomy" id="157652"/>
    <lineage>
        <taxon>Eukaryota</taxon>
        <taxon>Viridiplantae</taxon>
        <taxon>Streptophyta</taxon>
        <taxon>Embryophyta</taxon>
        <taxon>Tracheophyta</taxon>
        <taxon>Spermatophyta</taxon>
        <taxon>Magnoliopsida</taxon>
        <taxon>eudicotyledons</taxon>
        <taxon>Gunneridae</taxon>
        <taxon>Pentapetalae</taxon>
        <taxon>rosids</taxon>
        <taxon>fabids</taxon>
        <taxon>Fabales</taxon>
        <taxon>Fabaceae</taxon>
        <taxon>Papilionoideae</taxon>
        <taxon>50 kb inversion clade</taxon>
        <taxon>NPAAA clade</taxon>
        <taxon>indigoferoid/millettioid clade</taxon>
        <taxon>Phaseoleae</taxon>
        <taxon>Mucuna</taxon>
    </lineage>
</organism>